<evidence type="ECO:0000256" key="2">
    <source>
        <dbReference type="ARBA" id="ARBA00023315"/>
    </source>
</evidence>
<dbReference type="Gene3D" id="3.40.47.10">
    <property type="match status" value="1"/>
</dbReference>
<dbReference type="OrthoDB" id="1704808at2"/>
<dbReference type="PANTHER" id="PTHR34069:SF2">
    <property type="entry name" value="BETA-KETOACYL-[ACYL-CARRIER-PROTEIN] SYNTHASE III"/>
    <property type="match status" value="1"/>
</dbReference>
<dbReference type="KEGG" id="rst:ATY39_08985"/>
<keyword evidence="2" id="KW-0012">Acyltransferase</keyword>
<dbReference type="STRING" id="241244.ATY39_08985"/>
<evidence type="ECO:0000313" key="6">
    <source>
        <dbReference type="Proteomes" id="UP000076021"/>
    </source>
</evidence>
<organism evidence="5 6">
    <name type="scientific">Rummeliibacillus stabekisii</name>
    <dbReference type="NCBI Taxonomy" id="241244"/>
    <lineage>
        <taxon>Bacteria</taxon>
        <taxon>Bacillati</taxon>
        <taxon>Bacillota</taxon>
        <taxon>Bacilli</taxon>
        <taxon>Bacillales</taxon>
        <taxon>Caryophanaceae</taxon>
        <taxon>Rummeliibacillus</taxon>
    </lineage>
</organism>
<evidence type="ECO:0000313" key="5">
    <source>
        <dbReference type="EMBL" id="AMW99579.1"/>
    </source>
</evidence>
<dbReference type="Proteomes" id="UP000076021">
    <property type="component" value="Chromosome"/>
</dbReference>
<reference evidence="5 6" key="1">
    <citation type="journal article" date="2016" name="Genome Announc.">
        <title>Whole-Genome Sequence of Rummeliibacillus stabekisii Strain PP9 Isolated from Antarctic Soil.</title>
        <authorList>
            <person name="da Mota F.F."/>
            <person name="Vollu R.E."/>
            <person name="Jurelevicius D."/>
            <person name="Seldin L."/>
        </authorList>
    </citation>
    <scope>NUCLEOTIDE SEQUENCE [LARGE SCALE GENOMIC DNA]</scope>
    <source>
        <strain evidence="5 6">PP9</strain>
    </source>
</reference>
<name>A0A143HDS3_9BACL</name>
<feature type="domain" description="Beta-ketoacyl-[acyl-carrier-protein] synthase III N-terminal" evidence="4">
    <location>
        <begin position="112"/>
        <end position="188"/>
    </location>
</feature>
<keyword evidence="6" id="KW-1185">Reference proteome</keyword>
<dbReference type="InterPro" id="IPR016039">
    <property type="entry name" value="Thiolase-like"/>
</dbReference>
<dbReference type="InterPro" id="IPR013747">
    <property type="entry name" value="ACP_syn_III_C"/>
</dbReference>
<evidence type="ECO:0000259" key="3">
    <source>
        <dbReference type="Pfam" id="PF08541"/>
    </source>
</evidence>
<dbReference type="EMBL" id="CP014806">
    <property type="protein sequence ID" value="AMW99579.1"/>
    <property type="molecule type" value="Genomic_DNA"/>
</dbReference>
<dbReference type="SUPFAM" id="SSF53901">
    <property type="entry name" value="Thiolase-like"/>
    <property type="match status" value="2"/>
</dbReference>
<proteinExistence type="predicted"/>
<sequence>MNNIKIKDVAIFHPQNSVDNDYYTEHFDKQGKDVRGLLKAMGRERRYINDDPNETPLTMGIKAVNAVLEKTKLTAKDLDMIIFTSQTPETTLPSNAIRLFDAIKPKAETIVYDLNANCAGMTVALEQVSHYMKSNTSLQYALIVGADYWSLISDPEDPLCYTCFADGAAAMIIERTTEDVGFIDSTYHVNTVFAEKMMFPAEGLTKGIRETGDLKYARTIPFDGGIVLDATYGMLETLFKRNNVNPSEVKYCFSQFALSNIKKIKEHFSLTDEQVVYVGDEFGYTGTSSPFIALHEGVKSGQIKRNDYVIFWTIGAGFELVATLIKY</sequence>
<gene>
    <name evidence="5" type="ORF">ATY39_08985</name>
</gene>
<dbReference type="AlphaFoldDB" id="A0A143HDS3"/>
<evidence type="ECO:0000256" key="1">
    <source>
        <dbReference type="ARBA" id="ARBA00022679"/>
    </source>
</evidence>
<feature type="domain" description="Beta-ketoacyl-[acyl-carrier-protein] synthase III C-terminal" evidence="3">
    <location>
        <begin position="240"/>
        <end position="327"/>
    </location>
</feature>
<dbReference type="GO" id="GO:0006633">
    <property type="term" value="P:fatty acid biosynthetic process"/>
    <property type="evidence" value="ECO:0007669"/>
    <property type="project" value="InterPro"/>
</dbReference>
<dbReference type="RefSeq" id="WP_066788783.1">
    <property type="nucleotide sequence ID" value="NZ_CP014806.1"/>
</dbReference>
<dbReference type="GO" id="GO:0044550">
    <property type="term" value="P:secondary metabolite biosynthetic process"/>
    <property type="evidence" value="ECO:0007669"/>
    <property type="project" value="TreeGrafter"/>
</dbReference>
<keyword evidence="1" id="KW-0808">Transferase</keyword>
<dbReference type="PANTHER" id="PTHR34069">
    <property type="entry name" value="3-OXOACYL-[ACYL-CARRIER-PROTEIN] SYNTHASE 3"/>
    <property type="match status" value="1"/>
</dbReference>
<dbReference type="Pfam" id="PF08545">
    <property type="entry name" value="ACP_syn_III"/>
    <property type="match status" value="1"/>
</dbReference>
<evidence type="ECO:0000259" key="4">
    <source>
        <dbReference type="Pfam" id="PF08545"/>
    </source>
</evidence>
<dbReference type="InterPro" id="IPR013751">
    <property type="entry name" value="ACP_syn_III_N"/>
</dbReference>
<protein>
    <submittedName>
        <fullName evidence="5">3-oxoacyl-ACP synthase</fullName>
    </submittedName>
</protein>
<dbReference type="GO" id="GO:0004315">
    <property type="term" value="F:3-oxoacyl-[acyl-carrier-protein] synthase activity"/>
    <property type="evidence" value="ECO:0007669"/>
    <property type="project" value="InterPro"/>
</dbReference>
<accession>A0A143HDS3</accession>
<reference evidence="6" key="2">
    <citation type="submission" date="2016-03" db="EMBL/GenBank/DDBJ databases">
        <authorList>
            <person name="Ploux O."/>
        </authorList>
    </citation>
    <scope>NUCLEOTIDE SEQUENCE [LARGE SCALE GENOMIC DNA]</scope>
    <source>
        <strain evidence="6">PP9</strain>
    </source>
</reference>
<dbReference type="Pfam" id="PF08541">
    <property type="entry name" value="ACP_syn_III_C"/>
    <property type="match status" value="1"/>
</dbReference>